<dbReference type="InterPro" id="IPR009100">
    <property type="entry name" value="AcylCoA_DH/oxidase_NM_dom_sf"/>
</dbReference>
<dbReference type="InterPro" id="IPR036250">
    <property type="entry name" value="AcylCo_DH-like_C"/>
</dbReference>
<dbReference type="Gene3D" id="1.20.140.10">
    <property type="entry name" value="Butyryl-CoA Dehydrogenase, subunit A, domain 3"/>
    <property type="match status" value="1"/>
</dbReference>
<keyword evidence="3" id="KW-0285">Flavoprotein</keyword>
<dbReference type="RefSeq" id="WP_188547746.1">
    <property type="nucleotide sequence ID" value="NZ_BMCU01000007.1"/>
</dbReference>
<keyword evidence="4" id="KW-0274">FAD</keyword>
<reference evidence="7" key="1">
    <citation type="journal article" date="2014" name="Int. J. Syst. Evol. Microbiol.">
        <title>Complete genome sequence of Corynebacterium casei LMG S-19264T (=DSM 44701T), isolated from a smear-ripened cheese.</title>
        <authorList>
            <consortium name="US DOE Joint Genome Institute (JGI-PGF)"/>
            <person name="Walter F."/>
            <person name="Albersmeier A."/>
            <person name="Kalinowski J."/>
            <person name="Ruckert C."/>
        </authorList>
    </citation>
    <scope>NUCLEOTIDE SEQUENCE</scope>
    <source>
        <strain evidence="7">CCM 7905</strain>
    </source>
</reference>
<comment type="similarity">
    <text evidence="2">Belongs to the acyl-CoA dehydrogenase family.</text>
</comment>
<evidence type="ECO:0000256" key="3">
    <source>
        <dbReference type="ARBA" id="ARBA00022630"/>
    </source>
</evidence>
<dbReference type="GO" id="GO:0050660">
    <property type="term" value="F:flavin adenine dinucleotide binding"/>
    <property type="evidence" value="ECO:0007669"/>
    <property type="project" value="InterPro"/>
</dbReference>
<evidence type="ECO:0000256" key="4">
    <source>
        <dbReference type="ARBA" id="ARBA00022827"/>
    </source>
</evidence>
<dbReference type="PIRSF" id="PIRSF016578">
    <property type="entry name" value="HsaA"/>
    <property type="match status" value="1"/>
</dbReference>
<feature type="domain" description="Acyl-CoA dehydrogenase/oxidase N-terminal" evidence="6">
    <location>
        <begin position="29"/>
        <end position="119"/>
    </location>
</feature>
<gene>
    <name evidence="7" type="primary">acd</name>
    <name evidence="7" type="ORF">GCM10007304_47600</name>
</gene>
<dbReference type="Proteomes" id="UP000654257">
    <property type="component" value="Unassembled WGS sequence"/>
</dbReference>
<protein>
    <submittedName>
        <fullName evidence="7">Acyl-CoA dehydrogenase</fullName>
    </submittedName>
</protein>
<dbReference type="InterPro" id="IPR013786">
    <property type="entry name" value="AcylCoA_DH/ox_N"/>
</dbReference>
<dbReference type="SUPFAM" id="SSF56645">
    <property type="entry name" value="Acyl-CoA dehydrogenase NM domain-like"/>
    <property type="match status" value="1"/>
</dbReference>
<evidence type="ECO:0000259" key="6">
    <source>
        <dbReference type="Pfam" id="PF02771"/>
    </source>
</evidence>
<accession>A0A917LIY8</accession>
<evidence type="ECO:0000259" key="5">
    <source>
        <dbReference type="Pfam" id="PF00441"/>
    </source>
</evidence>
<dbReference type="Pfam" id="PF02771">
    <property type="entry name" value="Acyl-CoA_dh_N"/>
    <property type="match status" value="1"/>
</dbReference>
<dbReference type="Pfam" id="PF00441">
    <property type="entry name" value="Acyl-CoA_dh_1"/>
    <property type="match status" value="1"/>
</dbReference>
<comment type="caution">
    <text evidence="7">The sequence shown here is derived from an EMBL/GenBank/DDBJ whole genome shotgun (WGS) entry which is preliminary data.</text>
</comment>
<evidence type="ECO:0000256" key="1">
    <source>
        <dbReference type="ARBA" id="ARBA00001974"/>
    </source>
</evidence>
<evidence type="ECO:0000313" key="8">
    <source>
        <dbReference type="Proteomes" id="UP000654257"/>
    </source>
</evidence>
<dbReference type="Gene3D" id="1.10.540.10">
    <property type="entry name" value="Acyl-CoA dehydrogenase/oxidase, N-terminal domain"/>
    <property type="match status" value="1"/>
</dbReference>
<reference evidence="7" key="2">
    <citation type="submission" date="2020-09" db="EMBL/GenBank/DDBJ databases">
        <authorList>
            <person name="Sun Q."/>
            <person name="Sedlacek I."/>
        </authorList>
    </citation>
    <scope>NUCLEOTIDE SEQUENCE</scope>
    <source>
        <strain evidence="7">CCM 7905</strain>
    </source>
</reference>
<dbReference type="PANTHER" id="PTHR43884:SF12">
    <property type="entry name" value="ISOVALERYL-COA DEHYDROGENASE, MITOCHONDRIAL-RELATED"/>
    <property type="match status" value="1"/>
</dbReference>
<dbReference type="PANTHER" id="PTHR43884">
    <property type="entry name" value="ACYL-COA DEHYDROGENASE"/>
    <property type="match status" value="1"/>
</dbReference>
<dbReference type="InterPro" id="IPR046373">
    <property type="entry name" value="Acyl-CoA_Oxase/DH_mid-dom_sf"/>
</dbReference>
<dbReference type="SUPFAM" id="SSF47203">
    <property type="entry name" value="Acyl-CoA dehydrogenase C-terminal domain-like"/>
    <property type="match status" value="1"/>
</dbReference>
<comment type="cofactor">
    <cofactor evidence="1">
        <name>FAD</name>
        <dbReference type="ChEBI" id="CHEBI:57692"/>
    </cofactor>
</comment>
<name>A0A917LIY8_9NOCA</name>
<dbReference type="InterPro" id="IPR037069">
    <property type="entry name" value="AcylCoA_DH/ox_N_sf"/>
</dbReference>
<dbReference type="GO" id="GO:0003995">
    <property type="term" value="F:acyl-CoA dehydrogenase activity"/>
    <property type="evidence" value="ECO:0007669"/>
    <property type="project" value="TreeGrafter"/>
</dbReference>
<proteinExistence type="inferred from homology"/>
<feature type="domain" description="Acyl-CoA dehydrogenase/oxidase C-terminal" evidence="5">
    <location>
        <begin position="245"/>
        <end position="375"/>
    </location>
</feature>
<evidence type="ECO:0000313" key="7">
    <source>
        <dbReference type="EMBL" id="GGG28252.1"/>
    </source>
</evidence>
<dbReference type="Gene3D" id="2.40.110.10">
    <property type="entry name" value="Butyryl-CoA Dehydrogenase, subunit A, domain 2"/>
    <property type="match status" value="1"/>
</dbReference>
<keyword evidence="8" id="KW-1185">Reference proteome</keyword>
<dbReference type="InterPro" id="IPR009075">
    <property type="entry name" value="AcylCo_DH/oxidase_C"/>
</dbReference>
<dbReference type="AlphaFoldDB" id="A0A917LIY8"/>
<dbReference type="EMBL" id="BMCU01000007">
    <property type="protein sequence ID" value="GGG28252.1"/>
    <property type="molecule type" value="Genomic_DNA"/>
</dbReference>
<evidence type="ECO:0000256" key="2">
    <source>
        <dbReference type="ARBA" id="ARBA00009347"/>
    </source>
</evidence>
<sequence>MSILDNTVDATAAIAETAVAASLDEVLAVVRSNAELIDREARFPSESVQALRSAGLLAASVPASYGGGNMTLTQLTNIARALGAECASTAMIFAMHHIQVLSLVRHGQSHAAVRDFLHEMVQTQPLVASATTEINIGGDVRSSGCAVEYDGDRFTLTKNAPVISYGEYADAILATARRTVDSAPSDQVLVVCRREDITLQKTGTWDTMGFRGTCSPGFMLRASGDRDCVLSDSYSDISARTMLPTAHVMWGGAWLGIADAATRKARKSVQKLARKNPGTTPPSAARLAELIVVHQQLSDTVFTAASKFDSIADDPDQLNSIGFALSINNVKVTASDLLIDIVGRALLICGIAGYREDSELRMSRHLRDAHGSAIMVSNERILGHNAQLALVYKGI</sequence>
<organism evidence="7 8">
    <name type="scientific">Rhodococcoides trifolii</name>
    <dbReference type="NCBI Taxonomy" id="908250"/>
    <lineage>
        <taxon>Bacteria</taxon>
        <taxon>Bacillati</taxon>
        <taxon>Actinomycetota</taxon>
        <taxon>Actinomycetes</taxon>
        <taxon>Mycobacteriales</taxon>
        <taxon>Nocardiaceae</taxon>
        <taxon>Rhodococcoides</taxon>
    </lineage>
</organism>